<name>A0A6P7F6G2_DIAVI</name>
<dbReference type="RefSeq" id="XP_028131076.1">
    <property type="nucleotide sequence ID" value="XM_028275275.1"/>
</dbReference>
<sequence length="139" mass="15870">MAFSIQRLFRDRYPTLSTLKGDFEVLENTYTVRRGGVRETTEEKIIKMTSRTPEQLWQALVRAREEVKAGDSVALHHVSYMTVADLRKMAEVIFSKTDVSKVVVHTTATRRERPTYGFIVTKKDATYSQLLEGVEKAVG</sequence>
<gene>
    <name evidence="1" type="primary">LOC114326825</name>
</gene>
<organism evidence="1">
    <name type="scientific">Diabrotica virgifera virgifera</name>
    <name type="common">western corn rootworm</name>
    <dbReference type="NCBI Taxonomy" id="50390"/>
    <lineage>
        <taxon>Eukaryota</taxon>
        <taxon>Metazoa</taxon>
        <taxon>Ecdysozoa</taxon>
        <taxon>Arthropoda</taxon>
        <taxon>Hexapoda</taxon>
        <taxon>Insecta</taxon>
        <taxon>Pterygota</taxon>
        <taxon>Neoptera</taxon>
        <taxon>Endopterygota</taxon>
        <taxon>Coleoptera</taxon>
        <taxon>Polyphaga</taxon>
        <taxon>Cucujiformia</taxon>
        <taxon>Chrysomeloidea</taxon>
        <taxon>Chrysomelidae</taxon>
        <taxon>Galerucinae</taxon>
        <taxon>Diabroticina</taxon>
        <taxon>Diabroticites</taxon>
        <taxon>Diabrotica</taxon>
    </lineage>
</organism>
<protein>
    <submittedName>
        <fullName evidence="1">Uncharacterized protein LOC114326825</fullName>
    </submittedName>
</protein>
<dbReference type="AlphaFoldDB" id="A0A6P7F6G2"/>
<evidence type="ECO:0000313" key="1">
    <source>
        <dbReference type="RefSeq" id="XP_028131076.1"/>
    </source>
</evidence>
<proteinExistence type="predicted"/>
<reference evidence="1" key="1">
    <citation type="submission" date="2025-08" db="UniProtKB">
        <authorList>
            <consortium name="RefSeq"/>
        </authorList>
    </citation>
    <scope>IDENTIFICATION</scope>
    <source>
        <tissue evidence="1">Whole insect</tissue>
    </source>
</reference>
<accession>A0A6P7F6G2</accession>
<dbReference type="InParanoid" id="A0A6P7F6G2"/>